<sequence>MAKVTTLSAEEKQNLVNELKQLIALRMGKTVSVTHQYNDEQGLVVAFSVEGQRCMEVAL</sequence>
<name>A0A0F5VI69_9GAMM</name>
<evidence type="ECO:0000313" key="1">
    <source>
        <dbReference type="EMBL" id="KKD01743.1"/>
    </source>
</evidence>
<keyword evidence="2" id="KW-1185">Reference proteome</keyword>
<comment type="caution">
    <text evidence="1">The sequence shown here is derived from an EMBL/GenBank/DDBJ whole genome shotgun (WGS) entry which is preliminary data.</text>
</comment>
<reference evidence="1 2" key="1">
    <citation type="submission" date="2014-12" db="EMBL/GenBank/DDBJ databases">
        <title>Mercury Reductase activity and rhizosphere competence traits in the genome of root associated Photobacterium halotolerans MELD1.</title>
        <authorList>
            <person name="Mathew D.C."/>
            <person name="Huang C.-C."/>
        </authorList>
    </citation>
    <scope>NUCLEOTIDE SEQUENCE [LARGE SCALE GENOMIC DNA]</scope>
    <source>
        <strain evidence="1 2">MELD1</strain>
    </source>
</reference>
<gene>
    <name evidence="1" type="ORF">KY46_02860</name>
</gene>
<evidence type="ECO:0000313" key="2">
    <source>
        <dbReference type="Proteomes" id="UP000033633"/>
    </source>
</evidence>
<dbReference type="EMBL" id="JWYV01000001">
    <property type="protein sequence ID" value="KKD01743.1"/>
    <property type="molecule type" value="Genomic_DNA"/>
</dbReference>
<dbReference type="RefSeq" id="WP_046219071.1">
    <property type="nucleotide sequence ID" value="NZ_JWYV01000001.1"/>
</dbReference>
<organism evidence="1 2">
    <name type="scientific">Photobacterium halotolerans</name>
    <dbReference type="NCBI Taxonomy" id="265726"/>
    <lineage>
        <taxon>Bacteria</taxon>
        <taxon>Pseudomonadati</taxon>
        <taxon>Pseudomonadota</taxon>
        <taxon>Gammaproteobacteria</taxon>
        <taxon>Vibrionales</taxon>
        <taxon>Vibrionaceae</taxon>
        <taxon>Photobacterium</taxon>
    </lineage>
</organism>
<dbReference type="Proteomes" id="UP000033633">
    <property type="component" value="Unassembled WGS sequence"/>
</dbReference>
<dbReference type="AlphaFoldDB" id="A0A0F5VI69"/>
<dbReference type="OrthoDB" id="5822679at2"/>
<protein>
    <submittedName>
        <fullName evidence="1">Uncharacterized protein</fullName>
    </submittedName>
</protein>
<accession>A0A0F5VI69</accession>
<proteinExistence type="predicted"/>
<dbReference type="PATRIC" id="fig|265726.11.peg.617"/>